<evidence type="ECO:0000313" key="2">
    <source>
        <dbReference type="EMBL" id="EED69243.1"/>
    </source>
</evidence>
<feature type="region of interest" description="Disordered" evidence="1">
    <location>
        <begin position="9"/>
        <end position="45"/>
    </location>
</feature>
<reference evidence="2 3" key="1">
    <citation type="journal article" date="2004" name="Appl. Environ. Microbiol.">
        <title>Mineralization of individual congeners of linear alkylbenzenesulfonate by defined pairs of heterotrophic bacteria.</title>
        <authorList>
            <person name="Schleheck D."/>
            <person name="Knepper T.P."/>
            <person name="Fischer K."/>
            <person name="Cook A.M."/>
        </authorList>
    </citation>
    <scope>NUCLEOTIDE SEQUENCE [LARGE SCALE GENOMIC DNA]</scope>
    <source>
        <strain evidence="3">DSM 14576 / KF-1</strain>
    </source>
</reference>
<gene>
    <name evidence="2" type="ORF">CtesDRAFT_PD4191</name>
</gene>
<dbReference type="Proteomes" id="UP000003039">
    <property type="component" value="Unassembled WGS sequence"/>
</dbReference>
<proteinExistence type="predicted"/>
<organism evidence="2 3">
    <name type="scientific">Comamonas testosteroni (strain DSM 14576 / KF-1)</name>
    <name type="common">Pseudomonas testosteroni</name>
    <dbReference type="NCBI Taxonomy" id="399795"/>
    <lineage>
        <taxon>Bacteria</taxon>
        <taxon>Pseudomonadati</taxon>
        <taxon>Pseudomonadota</taxon>
        <taxon>Betaproteobacteria</taxon>
        <taxon>Burkholderiales</taxon>
        <taxon>Comamonadaceae</taxon>
        <taxon>Comamonas</taxon>
    </lineage>
</organism>
<evidence type="ECO:0000313" key="3">
    <source>
        <dbReference type="Proteomes" id="UP000003039"/>
    </source>
</evidence>
<dbReference type="EMBL" id="AAUJ02000001">
    <property type="protein sequence ID" value="EED69243.1"/>
    <property type="molecule type" value="Genomic_DNA"/>
</dbReference>
<name>B7WTX2_COMTK</name>
<dbReference type="AlphaFoldDB" id="B7WTX2"/>
<protein>
    <submittedName>
        <fullName evidence="2">Uncharacterized protein</fullName>
    </submittedName>
</protein>
<comment type="caution">
    <text evidence="2">The sequence shown here is derived from an EMBL/GenBank/DDBJ whole genome shotgun (WGS) entry which is preliminary data.</text>
</comment>
<sequence>MICCRPFQQPRVDIQPSSTPPRSGACPAARRLQPPSGNAADDAPWSQVSSASLESTCSLAGLLRARPGRPAIAAIASTHFSNILEWWLSTGLPGAGCRGAINAGRAPIDLLLFRQAGPHGRYQCSKASAALLPLRIQGIGGKSCHGAPARSRNKRPLRAASSLTASLRAPTWAEAGMRGCSCSHSRC</sequence>
<evidence type="ECO:0000256" key="1">
    <source>
        <dbReference type="SAM" id="MobiDB-lite"/>
    </source>
</evidence>
<accession>B7WTX2</accession>